<feature type="region of interest" description="Disordered" evidence="1">
    <location>
        <begin position="24"/>
        <end position="51"/>
    </location>
</feature>
<name>A0A1I4EGE1_9ACTN</name>
<gene>
    <name evidence="2" type="ORF">SAMN05192584_11268</name>
</gene>
<evidence type="ECO:0000313" key="3">
    <source>
        <dbReference type="Proteomes" id="UP000198928"/>
    </source>
</evidence>
<evidence type="ECO:0000313" key="2">
    <source>
        <dbReference type="EMBL" id="SFL04848.1"/>
    </source>
</evidence>
<dbReference type="Proteomes" id="UP000198928">
    <property type="component" value="Unassembled WGS sequence"/>
</dbReference>
<protein>
    <submittedName>
        <fullName evidence="2">Uncharacterized protein</fullName>
    </submittedName>
</protein>
<accession>A0A1I4EGE1</accession>
<dbReference type="AlphaFoldDB" id="A0A1I4EGE1"/>
<evidence type="ECO:0000256" key="1">
    <source>
        <dbReference type="SAM" id="MobiDB-lite"/>
    </source>
</evidence>
<keyword evidence="3" id="KW-1185">Reference proteome</keyword>
<sequence length="158" mass="16777">MNADPMTRARQAIEAEEAARLEAKAEEIAAADERARQAAEREAQREKLKADAEAAMTAEGITLPDLARKFDAAVAALADLARAACNRNEVIRQHAAGLEAAQLPNAQRTPAPELLARAVVVAASEVGTVDNGLNRLASDLRAHSGPLARLTPVERADR</sequence>
<reference evidence="3" key="1">
    <citation type="submission" date="2016-10" db="EMBL/GenBank/DDBJ databases">
        <authorList>
            <person name="Varghese N."/>
            <person name="Submissions S."/>
        </authorList>
    </citation>
    <scope>NUCLEOTIDE SEQUENCE [LARGE SCALE GENOMIC DNA]</scope>
    <source>
        <strain evidence="3">PL19</strain>
    </source>
</reference>
<proteinExistence type="predicted"/>
<dbReference type="EMBL" id="FOSG01000012">
    <property type="protein sequence ID" value="SFL04848.1"/>
    <property type="molecule type" value="Genomic_DNA"/>
</dbReference>
<dbReference type="RefSeq" id="WP_093850673.1">
    <property type="nucleotide sequence ID" value="NZ_FOSG01000012.1"/>
</dbReference>
<organism evidence="2 3">
    <name type="scientific">Streptomyces pini</name>
    <dbReference type="NCBI Taxonomy" id="1520580"/>
    <lineage>
        <taxon>Bacteria</taxon>
        <taxon>Bacillati</taxon>
        <taxon>Actinomycetota</taxon>
        <taxon>Actinomycetes</taxon>
        <taxon>Kitasatosporales</taxon>
        <taxon>Streptomycetaceae</taxon>
        <taxon>Streptomyces</taxon>
    </lineage>
</organism>
<dbReference type="OrthoDB" id="10012111at2"/>